<dbReference type="AlphaFoldDB" id="A0A6F8VE42"/>
<gene>
    <name evidence="3" type="ORF">SKTS_24960</name>
</gene>
<organism evidence="3 4">
    <name type="scientific">Sulfurimicrobium lacus</name>
    <dbReference type="NCBI Taxonomy" id="2715678"/>
    <lineage>
        <taxon>Bacteria</taxon>
        <taxon>Pseudomonadati</taxon>
        <taxon>Pseudomonadota</taxon>
        <taxon>Betaproteobacteria</taxon>
        <taxon>Nitrosomonadales</taxon>
        <taxon>Sulfuricellaceae</taxon>
        <taxon>Sulfurimicrobium</taxon>
    </lineage>
</organism>
<sequence length="182" mass="19833">MKARRWLHWGKPAFLGCLLAAIATIAACGDGWGTAKKPHQKPEQSTRVVPSGAKKTVQRAPDESRVELERLDHAALQANGNENIGNVFGATSWYVPPPPPPPPPPQPPPKPTAPPMPFTYLGLYQENSGQVIMLLKGDRLYTVAVGDVIESTYRVDRVEHGMVEMTYLPLNIKQSISTGNSS</sequence>
<feature type="compositionally biased region" description="Pro residues" evidence="1">
    <location>
        <begin position="95"/>
        <end position="114"/>
    </location>
</feature>
<accession>A0A6F8VE42</accession>
<proteinExistence type="predicted"/>
<evidence type="ECO:0000313" key="4">
    <source>
        <dbReference type="Proteomes" id="UP000502260"/>
    </source>
</evidence>
<feature type="region of interest" description="Disordered" evidence="1">
    <location>
        <begin position="89"/>
        <end position="114"/>
    </location>
</feature>
<protein>
    <submittedName>
        <fullName evidence="3">Uncharacterized protein</fullName>
    </submittedName>
</protein>
<evidence type="ECO:0000256" key="2">
    <source>
        <dbReference type="SAM" id="SignalP"/>
    </source>
</evidence>
<keyword evidence="4" id="KW-1185">Reference proteome</keyword>
<keyword evidence="2" id="KW-0732">Signal</keyword>
<dbReference type="KEGG" id="slac:SKTS_24960"/>
<dbReference type="Proteomes" id="UP000502260">
    <property type="component" value="Chromosome"/>
</dbReference>
<dbReference type="PROSITE" id="PS51257">
    <property type="entry name" value="PROKAR_LIPOPROTEIN"/>
    <property type="match status" value="1"/>
</dbReference>
<evidence type="ECO:0000256" key="1">
    <source>
        <dbReference type="SAM" id="MobiDB-lite"/>
    </source>
</evidence>
<evidence type="ECO:0000313" key="3">
    <source>
        <dbReference type="EMBL" id="BCB27610.1"/>
    </source>
</evidence>
<name>A0A6F8VE42_9PROT</name>
<reference evidence="4" key="1">
    <citation type="submission" date="2020-03" db="EMBL/GenBank/DDBJ databases">
        <title>Complete genome sequence of sulfur-oxidizing bacterium skT11.</title>
        <authorList>
            <person name="Kanda M."/>
            <person name="Kojima H."/>
            <person name="Fukui M."/>
        </authorList>
    </citation>
    <scope>NUCLEOTIDE SEQUENCE [LARGE SCALE GENOMIC DNA]</scope>
    <source>
        <strain evidence="4">skT11</strain>
    </source>
</reference>
<dbReference type="RefSeq" id="WP_173065557.1">
    <property type="nucleotide sequence ID" value="NZ_AP022853.1"/>
</dbReference>
<feature type="region of interest" description="Disordered" evidence="1">
    <location>
        <begin position="33"/>
        <end position="55"/>
    </location>
</feature>
<dbReference type="EMBL" id="AP022853">
    <property type="protein sequence ID" value="BCB27610.1"/>
    <property type="molecule type" value="Genomic_DNA"/>
</dbReference>
<feature type="signal peptide" evidence="2">
    <location>
        <begin position="1"/>
        <end position="26"/>
    </location>
</feature>
<feature type="chain" id="PRO_5026218440" evidence="2">
    <location>
        <begin position="27"/>
        <end position="182"/>
    </location>
</feature>